<evidence type="ECO:0000313" key="2">
    <source>
        <dbReference type="Proteomes" id="UP000192578"/>
    </source>
</evidence>
<sequence>MYGIAEQYNIPIFGCLAAGASSLSLDAAASDVHFFSAYRILLTSKYRNIVYWIGFDFRQTGHPFRRRQKPVTSNDPLDARMTGPSVYGVLLGPQPAIPGRSPRDVLLPLLDAVEAARRCRTA</sequence>
<gene>
    <name evidence="1" type="ORF">BV898_03071</name>
</gene>
<name>A0A1W0X6S7_HYPEX</name>
<comment type="caution">
    <text evidence="1">The sequence shown here is derived from an EMBL/GenBank/DDBJ whole genome shotgun (WGS) entry which is preliminary data.</text>
</comment>
<dbReference type="EMBL" id="MTYJ01000014">
    <property type="protein sequence ID" value="OQV23022.1"/>
    <property type="molecule type" value="Genomic_DNA"/>
</dbReference>
<proteinExistence type="predicted"/>
<protein>
    <submittedName>
        <fullName evidence="1">Uncharacterized protein</fullName>
    </submittedName>
</protein>
<evidence type="ECO:0000313" key="1">
    <source>
        <dbReference type="EMBL" id="OQV23022.1"/>
    </source>
</evidence>
<dbReference type="AlphaFoldDB" id="A0A1W0X6S7"/>
<accession>A0A1W0X6S7</accession>
<keyword evidence="2" id="KW-1185">Reference proteome</keyword>
<organism evidence="1 2">
    <name type="scientific">Hypsibius exemplaris</name>
    <name type="common">Freshwater tardigrade</name>
    <dbReference type="NCBI Taxonomy" id="2072580"/>
    <lineage>
        <taxon>Eukaryota</taxon>
        <taxon>Metazoa</taxon>
        <taxon>Ecdysozoa</taxon>
        <taxon>Tardigrada</taxon>
        <taxon>Eutardigrada</taxon>
        <taxon>Parachela</taxon>
        <taxon>Hypsibioidea</taxon>
        <taxon>Hypsibiidae</taxon>
        <taxon>Hypsibius</taxon>
    </lineage>
</organism>
<dbReference type="Proteomes" id="UP000192578">
    <property type="component" value="Unassembled WGS sequence"/>
</dbReference>
<reference evidence="2" key="1">
    <citation type="submission" date="2017-01" db="EMBL/GenBank/DDBJ databases">
        <title>Comparative genomics of anhydrobiosis in the tardigrade Hypsibius dujardini.</title>
        <authorList>
            <person name="Yoshida Y."/>
            <person name="Koutsovoulos G."/>
            <person name="Laetsch D."/>
            <person name="Stevens L."/>
            <person name="Kumar S."/>
            <person name="Horikawa D."/>
            <person name="Ishino K."/>
            <person name="Komine S."/>
            <person name="Tomita M."/>
            <person name="Blaxter M."/>
            <person name="Arakawa K."/>
        </authorList>
    </citation>
    <scope>NUCLEOTIDE SEQUENCE [LARGE SCALE GENOMIC DNA]</scope>
    <source>
        <strain evidence="2">Z151</strain>
    </source>
</reference>